<accession>A0ABR2QC48</accession>
<organism evidence="2 3">
    <name type="scientific">Hibiscus sabdariffa</name>
    <name type="common">roselle</name>
    <dbReference type="NCBI Taxonomy" id="183260"/>
    <lineage>
        <taxon>Eukaryota</taxon>
        <taxon>Viridiplantae</taxon>
        <taxon>Streptophyta</taxon>
        <taxon>Embryophyta</taxon>
        <taxon>Tracheophyta</taxon>
        <taxon>Spermatophyta</taxon>
        <taxon>Magnoliopsida</taxon>
        <taxon>eudicotyledons</taxon>
        <taxon>Gunneridae</taxon>
        <taxon>Pentapetalae</taxon>
        <taxon>rosids</taxon>
        <taxon>malvids</taxon>
        <taxon>Malvales</taxon>
        <taxon>Malvaceae</taxon>
        <taxon>Malvoideae</taxon>
        <taxon>Hibiscus</taxon>
    </lineage>
</organism>
<dbReference type="Proteomes" id="UP001396334">
    <property type="component" value="Unassembled WGS sequence"/>
</dbReference>
<protein>
    <submittedName>
        <fullName evidence="2">Uncharacterized protein</fullName>
    </submittedName>
</protein>
<feature type="region of interest" description="Disordered" evidence="1">
    <location>
        <begin position="25"/>
        <end position="45"/>
    </location>
</feature>
<sequence length="170" mass="17771">MSASSLGQPVDNDGIDLRGACGDGTGEGVSLSSPSSPSNLPISLSLHGDANEGGSELRASSPCRQLVKLGETAVLTCMRPGAFSSPTVGAREHCGLRLVWDQGISRVILEVDRVDVFRSLQDIGRSIAVADCLTKLVDLADVGIMFLVELPHSITQALQTDAMNDTLHAS</sequence>
<evidence type="ECO:0000313" key="3">
    <source>
        <dbReference type="Proteomes" id="UP001396334"/>
    </source>
</evidence>
<evidence type="ECO:0000313" key="2">
    <source>
        <dbReference type="EMBL" id="KAK8998219.1"/>
    </source>
</evidence>
<proteinExistence type="predicted"/>
<evidence type="ECO:0000256" key="1">
    <source>
        <dbReference type="SAM" id="MobiDB-lite"/>
    </source>
</evidence>
<dbReference type="EMBL" id="JBBPBN010000041">
    <property type="protein sequence ID" value="KAK8998219.1"/>
    <property type="molecule type" value="Genomic_DNA"/>
</dbReference>
<name>A0ABR2QC48_9ROSI</name>
<comment type="caution">
    <text evidence="2">The sequence shown here is derived from an EMBL/GenBank/DDBJ whole genome shotgun (WGS) entry which is preliminary data.</text>
</comment>
<reference evidence="2 3" key="1">
    <citation type="journal article" date="2024" name="G3 (Bethesda)">
        <title>Genome assembly of Hibiscus sabdariffa L. provides insights into metabolisms of medicinal natural products.</title>
        <authorList>
            <person name="Kim T."/>
        </authorList>
    </citation>
    <scope>NUCLEOTIDE SEQUENCE [LARGE SCALE GENOMIC DNA]</scope>
    <source>
        <strain evidence="2">TK-2024</strain>
        <tissue evidence="2">Old leaves</tissue>
    </source>
</reference>
<feature type="compositionally biased region" description="Low complexity" evidence="1">
    <location>
        <begin position="30"/>
        <end position="45"/>
    </location>
</feature>
<keyword evidence="3" id="KW-1185">Reference proteome</keyword>
<gene>
    <name evidence="2" type="ORF">V6N11_083612</name>
</gene>